<dbReference type="AlphaFoldDB" id="A0A5N7CLV3"/>
<dbReference type="PANTHER" id="PTHR10366:SF812">
    <property type="entry name" value="VPS9 DOMAIN-CONTAINING PROTEIN"/>
    <property type="match status" value="1"/>
</dbReference>
<comment type="similarity">
    <text evidence="2">Belongs to the NAD(P)-dependent epimerase/dehydratase family. Dihydroflavonol-4-reductase subfamily.</text>
</comment>
<keyword evidence="1" id="KW-0560">Oxidoreductase</keyword>
<dbReference type="SUPFAM" id="SSF51735">
    <property type="entry name" value="NAD(P)-binding Rossmann-fold domains"/>
    <property type="match status" value="1"/>
</dbReference>
<dbReference type="PANTHER" id="PTHR10366">
    <property type="entry name" value="NAD DEPENDENT EPIMERASE/DEHYDRATASE"/>
    <property type="match status" value="1"/>
</dbReference>
<dbReference type="InterPro" id="IPR001509">
    <property type="entry name" value="Epimerase_deHydtase"/>
</dbReference>
<evidence type="ECO:0000313" key="4">
    <source>
        <dbReference type="EMBL" id="KAE8395114.1"/>
    </source>
</evidence>
<proteinExistence type="inferred from homology"/>
<dbReference type="InterPro" id="IPR050425">
    <property type="entry name" value="NAD(P)_dehydrat-like"/>
</dbReference>
<accession>A0A5N7CLV3</accession>
<dbReference type="EMBL" id="ML735220">
    <property type="protein sequence ID" value="KAE8395114.1"/>
    <property type="molecule type" value="Genomic_DNA"/>
</dbReference>
<dbReference type="GO" id="GO:0016616">
    <property type="term" value="F:oxidoreductase activity, acting on the CH-OH group of donors, NAD or NADP as acceptor"/>
    <property type="evidence" value="ECO:0007669"/>
    <property type="project" value="TreeGrafter"/>
</dbReference>
<evidence type="ECO:0000256" key="1">
    <source>
        <dbReference type="ARBA" id="ARBA00023002"/>
    </source>
</evidence>
<dbReference type="Gene3D" id="3.40.50.720">
    <property type="entry name" value="NAD(P)-binding Rossmann-like Domain"/>
    <property type="match status" value="2"/>
</dbReference>
<gene>
    <name evidence="4" type="ORF">BDV23DRAFT_195348</name>
</gene>
<name>A0A5N7CLV3_PETAA</name>
<sequence>MSGSLVFVTGSTGFIGSQVVAATLKAGYRVRLSIRKAEQEATLRKYYTEFNDKIETCIVPISRSKTCSKKLFKDHSEAILYAALEFPQIKKVVVVSSVLALAPVTALLSKQVSVKDDTDNTGEIFPVDTSMDFPEGFTGLAMKYSASKILAHEATRTFLKNKKPHYTLITFHPTFVLGDSLVQKTAHDIGGMNALFWNSIESEKPKIANVWVHVRDVAHAHAKALETNIENGTEFLLSRPAVSWEHVVSFIKANYPALDCKLEPPFERSWTVDTTVADQILGLNWRSEEDMIEDVINQQLALGAKASI</sequence>
<dbReference type="Proteomes" id="UP000326877">
    <property type="component" value="Unassembled WGS sequence"/>
</dbReference>
<dbReference type="InterPro" id="IPR036291">
    <property type="entry name" value="NAD(P)-bd_dom_sf"/>
</dbReference>
<evidence type="ECO:0000256" key="2">
    <source>
        <dbReference type="ARBA" id="ARBA00023445"/>
    </source>
</evidence>
<organism evidence="4">
    <name type="scientific">Petromyces alliaceus</name>
    <name type="common">Aspergillus alliaceus</name>
    <dbReference type="NCBI Taxonomy" id="209559"/>
    <lineage>
        <taxon>Eukaryota</taxon>
        <taxon>Fungi</taxon>
        <taxon>Dikarya</taxon>
        <taxon>Ascomycota</taxon>
        <taxon>Pezizomycotina</taxon>
        <taxon>Eurotiomycetes</taxon>
        <taxon>Eurotiomycetidae</taxon>
        <taxon>Eurotiales</taxon>
        <taxon>Aspergillaceae</taxon>
        <taxon>Aspergillus</taxon>
        <taxon>Aspergillus subgen. Circumdati</taxon>
    </lineage>
</organism>
<feature type="domain" description="NAD-dependent epimerase/dehydratase" evidence="3">
    <location>
        <begin position="6"/>
        <end position="83"/>
    </location>
</feature>
<reference evidence="4" key="1">
    <citation type="submission" date="2019-04" db="EMBL/GenBank/DDBJ databases">
        <title>Friends and foes A comparative genomics studyof 23 Aspergillus species from section Flavi.</title>
        <authorList>
            <consortium name="DOE Joint Genome Institute"/>
            <person name="Kjaerbolling I."/>
            <person name="Vesth T."/>
            <person name="Frisvad J.C."/>
            <person name="Nybo J.L."/>
            <person name="Theobald S."/>
            <person name="Kildgaard S."/>
            <person name="Isbrandt T."/>
            <person name="Kuo A."/>
            <person name="Sato A."/>
            <person name="Lyhne E.K."/>
            <person name="Kogle M.E."/>
            <person name="Wiebenga A."/>
            <person name="Kun R.S."/>
            <person name="Lubbers R.J."/>
            <person name="Makela M.R."/>
            <person name="Barry K."/>
            <person name="Chovatia M."/>
            <person name="Clum A."/>
            <person name="Daum C."/>
            <person name="Haridas S."/>
            <person name="He G."/>
            <person name="LaButti K."/>
            <person name="Lipzen A."/>
            <person name="Mondo S."/>
            <person name="Riley R."/>
            <person name="Salamov A."/>
            <person name="Simmons B.A."/>
            <person name="Magnuson J.K."/>
            <person name="Henrissat B."/>
            <person name="Mortensen U.H."/>
            <person name="Larsen T.O."/>
            <person name="Devries R.P."/>
            <person name="Grigoriev I.V."/>
            <person name="Machida M."/>
            <person name="Baker S.E."/>
            <person name="Andersen M.R."/>
        </authorList>
    </citation>
    <scope>NUCLEOTIDE SEQUENCE [LARGE SCALE GENOMIC DNA]</scope>
    <source>
        <strain evidence="4">IBT 14317</strain>
    </source>
</reference>
<evidence type="ECO:0000259" key="3">
    <source>
        <dbReference type="Pfam" id="PF01370"/>
    </source>
</evidence>
<protein>
    <recommendedName>
        <fullName evidence="3">NAD-dependent epimerase/dehydratase domain-containing protein</fullName>
    </recommendedName>
</protein>
<dbReference type="Pfam" id="PF01370">
    <property type="entry name" value="Epimerase"/>
    <property type="match status" value="1"/>
</dbReference>
<dbReference type="OrthoDB" id="2735536at2759"/>